<sequence>MGKATANPFSAVTDDQGEIDPDTIDVEGMGKLGEAASAALDEYADGTAEQEPLDGTDYLKVKFLGMSMDSLEDDIPLGQELTFLVRARCIGEGTDISKQDGHKKRFRKMDVQSVKIFND</sequence>
<dbReference type="RefSeq" id="YP_009301334.1">
    <property type="nucleotide sequence ID" value="NC_031231.1"/>
</dbReference>
<name>A0A140G6G2_9CAUD</name>
<evidence type="ECO:0000313" key="2">
    <source>
        <dbReference type="EMBL" id="AMM44247.1"/>
    </source>
</evidence>
<feature type="region of interest" description="Disordered" evidence="1">
    <location>
        <begin position="1"/>
        <end position="26"/>
    </location>
</feature>
<dbReference type="GeneID" id="29124789"/>
<feature type="compositionally biased region" description="Acidic residues" evidence="1">
    <location>
        <begin position="15"/>
        <end position="25"/>
    </location>
</feature>
<dbReference type="Proteomes" id="UP000201386">
    <property type="component" value="Segment"/>
</dbReference>
<gene>
    <name evidence="2" type="primary">77</name>
    <name evidence="2" type="ORF">KELLEZIO_77</name>
</gene>
<proteinExistence type="predicted"/>
<protein>
    <submittedName>
        <fullName evidence="2">Uncharacterized protein</fullName>
    </submittedName>
</protein>
<evidence type="ECO:0000313" key="3">
    <source>
        <dbReference type="Proteomes" id="UP000201386"/>
    </source>
</evidence>
<dbReference type="EMBL" id="KU647626">
    <property type="protein sequence ID" value="AMM44247.1"/>
    <property type="molecule type" value="Genomic_DNA"/>
</dbReference>
<evidence type="ECO:0000256" key="1">
    <source>
        <dbReference type="SAM" id="MobiDB-lite"/>
    </source>
</evidence>
<dbReference type="KEGG" id="vg:29124789"/>
<keyword evidence="3" id="KW-1185">Reference proteome</keyword>
<reference evidence="2 3" key="1">
    <citation type="submission" date="2016-02" db="EMBL/GenBank/DDBJ databases">
        <authorList>
            <person name="Lynch K.C."/>
            <person name="Doan M."/>
            <person name="Paisley J.T."/>
            <person name="Allen K.G."/>
            <person name="Gaffney B.L."/>
            <person name="Rinehart C.A."/>
            <person name="King R.A."/>
            <person name="Staples A."/>
            <person name="Bowman C.A."/>
            <person name="Russell D.A."/>
            <person name="Pope W.H."/>
            <person name="Jacobs-Sera D."/>
            <person name="Hendrix R.W."/>
            <person name="Hatfull G.F."/>
        </authorList>
    </citation>
    <scope>NUCLEOTIDE SEQUENCE [LARGE SCALE GENOMIC DNA]</scope>
</reference>
<accession>A0A140G6G2</accession>
<organism evidence="2 3">
    <name type="scientific">Arthrobacter phage KellEzio</name>
    <dbReference type="NCBI Taxonomy" id="1796995"/>
    <lineage>
        <taxon>Viruses</taxon>
        <taxon>Duplodnaviria</taxon>
        <taxon>Heunggongvirae</taxon>
        <taxon>Uroviricota</taxon>
        <taxon>Caudoviricetes</taxon>
        <taxon>Kelleziovirus</taxon>
        <taxon>Kelleziovirus kellezzio</taxon>
    </lineage>
</organism>